<organism evidence="1">
    <name type="scientific">viral metagenome</name>
    <dbReference type="NCBI Taxonomy" id="1070528"/>
    <lineage>
        <taxon>unclassified sequences</taxon>
        <taxon>metagenomes</taxon>
        <taxon>organismal metagenomes</taxon>
    </lineage>
</organism>
<dbReference type="AlphaFoldDB" id="A0A6M3IH60"/>
<reference evidence="1" key="1">
    <citation type="submission" date="2020-03" db="EMBL/GenBank/DDBJ databases">
        <title>The deep terrestrial virosphere.</title>
        <authorList>
            <person name="Holmfeldt K."/>
            <person name="Nilsson E."/>
            <person name="Simone D."/>
            <person name="Lopez-Fernandez M."/>
            <person name="Wu X."/>
            <person name="de Brujin I."/>
            <person name="Lundin D."/>
            <person name="Andersson A."/>
            <person name="Bertilsson S."/>
            <person name="Dopson M."/>
        </authorList>
    </citation>
    <scope>NUCLEOTIDE SEQUENCE</scope>
    <source>
        <strain evidence="1">MM415B01803</strain>
    </source>
</reference>
<protein>
    <submittedName>
        <fullName evidence="1">Uncharacterized protein</fullName>
    </submittedName>
</protein>
<gene>
    <name evidence="1" type="ORF">MM415B01803_0004</name>
</gene>
<dbReference type="EMBL" id="MT141236">
    <property type="protein sequence ID" value="QJA56725.1"/>
    <property type="molecule type" value="Genomic_DNA"/>
</dbReference>
<name>A0A6M3IH60_9ZZZZ</name>
<proteinExistence type="predicted"/>
<evidence type="ECO:0000313" key="1">
    <source>
        <dbReference type="EMBL" id="QJA56725.1"/>
    </source>
</evidence>
<accession>A0A6M3IH60</accession>
<sequence length="105" mass="12159">MDLEKNLRELIQHEINKAITMTLHGRINRMVKEAIALELSARVDIQRAENEVTTKKGTPWSHVDGLCLESEFDQFLTHYACANGRSKRAIAWKINHMHLVYKAME</sequence>